<sequence length="59" mass="6922">MVNRHKCVFEIRIRIKGNKELKSAFYCLQLGPVYLSRLNLQPYVWYLGKAEPMVCGYSP</sequence>
<organism evidence="1 2">
    <name type="scientific">Pseudoalteromonas aliena</name>
    <dbReference type="NCBI Taxonomy" id="247523"/>
    <lineage>
        <taxon>Bacteria</taxon>
        <taxon>Pseudomonadati</taxon>
        <taxon>Pseudomonadota</taxon>
        <taxon>Gammaproteobacteria</taxon>
        <taxon>Alteromonadales</taxon>
        <taxon>Pseudoalteromonadaceae</taxon>
        <taxon>Pseudoalteromonas</taxon>
    </lineage>
</organism>
<gene>
    <name evidence="1" type="ORF">B0W48_02535</name>
</gene>
<proteinExistence type="predicted"/>
<protein>
    <submittedName>
        <fullName evidence="1">Uncharacterized protein</fullName>
    </submittedName>
</protein>
<evidence type="ECO:0000313" key="2">
    <source>
        <dbReference type="Proteomes" id="UP000188243"/>
    </source>
</evidence>
<dbReference type="KEGG" id="paln:B0W48_02535"/>
<evidence type="ECO:0000313" key="1">
    <source>
        <dbReference type="EMBL" id="AQP98771.1"/>
    </source>
</evidence>
<dbReference type="Proteomes" id="UP000188243">
    <property type="component" value="Chromosome"/>
</dbReference>
<name>A0A1Q2GUH0_9GAMM</name>
<dbReference type="AlphaFoldDB" id="A0A1Q2GUH0"/>
<accession>A0A1Q2GUH0</accession>
<dbReference type="EMBL" id="CP019628">
    <property type="protein sequence ID" value="AQP98771.1"/>
    <property type="molecule type" value="Genomic_DNA"/>
</dbReference>
<reference evidence="1 2" key="1">
    <citation type="submission" date="2017-02" db="EMBL/GenBank/DDBJ databases">
        <title>Complete genome sequence of the cold-active Pseudoalteromonas aliena strain EH1 isolated from Arctic seawater.</title>
        <authorList>
            <person name="Kim E."/>
            <person name="Heo E."/>
            <person name="Kim H."/>
            <person name="Kim D."/>
        </authorList>
    </citation>
    <scope>NUCLEOTIDE SEQUENCE [LARGE SCALE GENOMIC DNA]</scope>
    <source>
        <strain evidence="1 2">EH1</strain>
    </source>
</reference>